<feature type="transmembrane region" description="Helical" evidence="5">
    <location>
        <begin position="69"/>
        <end position="88"/>
    </location>
</feature>
<keyword evidence="2 5" id="KW-0812">Transmembrane</keyword>
<accession>A0A8S1CCG8</accession>
<name>A0A8S1CCG8_9INSE</name>
<feature type="transmembrane region" description="Helical" evidence="5">
    <location>
        <begin position="190"/>
        <end position="208"/>
    </location>
</feature>
<evidence type="ECO:0000256" key="2">
    <source>
        <dbReference type="ARBA" id="ARBA00022692"/>
    </source>
</evidence>
<dbReference type="Proteomes" id="UP000494165">
    <property type="component" value="Unassembled WGS sequence"/>
</dbReference>
<dbReference type="EMBL" id="CADEPI010000035">
    <property type="protein sequence ID" value="CAB3367994.1"/>
    <property type="molecule type" value="Genomic_DNA"/>
</dbReference>
<feature type="transmembrane region" description="Helical" evidence="5">
    <location>
        <begin position="220"/>
        <end position="238"/>
    </location>
</feature>
<protein>
    <submittedName>
        <fullName evidence="6">Uncharacterized protein</fullName>
    </submittedName>
</protein>
<dbReference type="AlphaFoldDB" id="A0A8S1CCG8"/>
<evidence type="ECO:0000313" key="7">
    <source>
        <dbReference type="Proteomes" id="UP000494165"/>
    </source>
</evidence>
<evidence type="ECO:0000256" key="1">
    <source>
        <dbReference type="ARBA" id="ARBA00004141"/>
    </source>
</evidence>
<dbReference type="GO" id="GO:0016020">
    <property type="term" value="C:membrane"/>
    <property type="evidence" value="ECO:0007669"/>
    <property type="project" value="UniProtKB-SubCell"/>
</dbReference>
<keyword evidence="4 5" id="KW-0472">Membrane</keyword>
<evidence type="ECO:0000313" key="6">
    <source>
        <dbReference type="EMBL" id="CAB3367994.1"/>
    </source>
</evidence>
<dbReference type="Pfam" id="PF01027">
    <property type="entry name" value="Bax1-I"/>
    <property type="match status" value="1"/>
</dbReference>
<feature type="transmembrane region" description="Helical" evidence="5">
    <location>
        <begin position="259"/>
        <end position="282"/>
    </location>
</feature>
<sequence>MMCSPQDTPNAGMNTQGSTKIVLELSVEENGAIACRTAPYNDECCENGENNAIDGFSDFEVRQRFKTRVYSLLTCQLLILISICLSVNEILHLFRLDGEIAIKTIVFTSFIQVLMVVVVYCNRGKWLRVFPANFLVLSTFTFANAVSISVADNAFRCNVLLYSIQVISLAFLVLTIFAAQNWIKYSWCRALLLATIILLPALTLIEYITQDASTPSMLELGIVIALIALCFFIIIDLNSMTTGRRPKYFLLIEIFPKDYVLAVLVLYMDLAVLIMVISISYFSSFD</sequence>
<dbReference type="PANTHER" id="PTHR23291:SF47">
    <property type="entry name" value="TRANSMEMBRANE BAX INHIBITOR MOTIF CONTAINING 7"/>
    <property type="match status" value="1"/>
</dbReference>
<evidence type="ECO:0000256" key="3">
    <source>
        <dbReference type="ARBA" id="ARBA00022989"/>
    </source>
</evidence>
<evidence type="ECO:0000256" key="5">
    <source>
        <dbReference type="RuleBase" id="RU004379"/>
    </source>
</evidence>
<organism evidence="6 7">
    <name type="scientific">Cloeon dipterum</name>
    <dbReference type="NCBI Taxonomy" id="197152"/>
    <lineage>
        <taxon>Eukaryota</taxon>
        <taxon>Metazoa</taxon>
        <taxon>Ecdysozoa</taxon>
        <taxon>Arthropoda</taxon>
        <taxon>Hexapoda</taxon>
        <taxon>Insecta</taxon>
        <taxon>Pterygota</taxon>
        <taxon>Palaeoptera</taxon>
        <taxon>Ephemeroptera</taxon>
        <taxon>Pisciforma</taxon>
        <taxon>Baetidae</taxon>
        <taxon>Cloeon</taxon>
    </lineage>
</organism>
<dbReference type="PANTHER" id="PTHR23291">
    <property type="entry name" value="BAX INHIBITOR-RELATED"/>
    <property type="match status" value="1"/>
</dbReference>
<comment type="similarity">
    <text evidence="5">Belongs to the BI1 family.</text>
</comment>
<feature type="transmembrane region" description="Helical" evidence="5">
    <location>
        <begin position="100"/>
        <end position="120"/>
    </location>
</feature>
<keyword evidence="3 5" id="KW-1133">Transmembrane helix</keyword>
<evidence type="ECO:0000256" key="4">
    <source>
        <dbReference type="ARBA" id="ARBA00023136"/>
    </source>
</evidence>
<feature type="transmembrane region" description="Helical" evidence="5">
    <location>
        <begin position="162"/>
        <end position="183"/>
    </location>
</feature>
<gene>
    <name evidence="6" type="ORF">CLODIP_2_CD08388</name>
</gene>
<reference evidence="6 7" key="1">
    <citation type="submission" date="2020-04" db="EMBL/GenBank/DDBJ databases">
        <authorList>
            <person name="Alioto T."/>
            <person name="Alioto T."/>
            <person name="Gomez Garrido J."/>
        </authorList>
    </citation>
    <scope>NUCLEOTIDE SEQUENCE [LARGE SCALE GENOMIC DNA]</scope>
</reference>
<keyword evidence="7" id="KW-1185">Reference proteome</keyword>
<comment type="caution">
    <text evidence="6">The sequence shown here is derived from an EMBL/GenBank/DDBJ whole genome shotgun (WGS) entry which is preliminary data.</text>
</comment>
<proteinExistence type="inferred from homology"/>
<comment type="subcellular location">
    <subcellularLocation>
        <location evidence="1">Membrane</location>
        <topology evidence="1">Multi-pass membrane protein</topology>
    </subcellularLocation>
</comment>
<feature type="transmembrane region" description="Helical" evidence="5">
    <location>
        <begin position="132"/>
        <end position="150"/>
    </location>
</feature>
<dbReference type="InterPro" id="IPR006214">
    <property type="entry name" value="Bax_inhibitor_1-related"/>
</dbReference>